<name>A0A1N7PQI6_9BACT</name>
<organism evidence="1 2">
    <name type="scientific">Belliella pelovolcani</name>
    <dbReference type="NCBI Taxonomy" id="529505"/>
    <lineage>
        <taxon>Bacteria</taxon>
        <taxon>Pseudomonadati</taxon>
        <taxon>Bacteroidota</taxon>
        <taxon>Cytophagia</taxon>
        <taxon>Cytophagales</taxon>
        <taxon>Cyclobacteriaceae</taxon>
        <taxon>Belliella</taxon>
    </lineage>
</organism>
<proteinExistence type="predicted"/>
<evidence type="ECO:0000313" key="2">
    <source>
        <dbReference type="Proteomes" id="UP000186026"/>
    </source>
</evidence>
<dbReference type="InterPro" id="IPR036249">
    <property type="entry name" value="Thioredoxin-like_sf"/>
</dbReference>
<evidence type="ECO:0000313" key="1">
    <source>
        <dbReference type="EMBL" id="SIT12923.1"/>
    </source>
</evidence>
<evidence type="ECO:0008006" key="3">
    <source>
        <dbReference type="Google" id="ProtNLM"/>
    </source>
</evidence>
<sequence length="290" mass="33775">MRIVLILMSLVWVLNQSFGQGVDFQSITLKEALKQAKEEEKHVFVMFGTTHCGYSMQAFFNLGNNKEVGEFMNSNFINVAFANPEGLNAKTMNELVDLSMAEPFPRLENNEEVIFTNYFVFPNFFFLNPNGNITYFFNGSRKIDKRVMKAAQKGLNPKTQTPLFFRTYFNNKMYPKSKRSLKMLSEGMLAYNQLEMPEILDYSDPQSITWEDIKLPEKNQVFAIQHLENSLLKGDHFFNQFLAAVIYNKTGDYDKAFTFAQNAINNYPKHWSKKKRELIDELLRTQFSLD</sequence>
<dbReference type="Proteomes" id="UP000186026">
    <property type="component" value="Unassembled WGS sequence"/>
</dbReference>
<dbReference type="EMBL" id="FTOP01000019">
    <property type="protein sequence ID" value="SIT12923.1"/>
    <property type="molecule type" value="Genomic_DNA"/>
</dbReference>
<reference evidence="2" key="1">
    <citation type="submission" date="2017-01" db="EMBL/GenBank/DDBJ databases">
        <authorList>
            <person name="Varghese N."/>
            <person name="Submissions S."/>
        </authorList>
    </citation>
    <scope>NUCLEOTIDE SEQUENCE [LARGE SCALE GENOMIC DNA]</scope>
    <source>
        <strain evidence="2">DSM 46698</strain>
    </source>
</reference>
<dbReference type="SUPFAM" id="SSF52833">
    <property type="entry name" value="Thioredoxin-like"/>
    <property type="match status" value="1"/>
</dbReference>
<dbReference type="RefSeq" id="WP_084565978.1">
    <property type="nucleotide sequence ID" value="NZ_FTOP01000019.1"/>
</dbReference>
<dbReference type="Gene3D" id="3.40.30.10">
    <property type="entry name" value="Glutaredoxin"/>
    <property type="match status" value="1"/>
</dbReference>
<gene>
    <name evidence="1" type="ORF">SAMN05421761_11944</name>
</gene>
<dbReference type="OrthoDB" id="120730at2"/>
<dbReference type="AlphaFoldDB" id="A0A1N7PQI6"/>
<keyword evidence="2" id="KW-1185">Reference proteome</keyword>
<accession>A0A1N7PQI6</accession>
<dbReference type="STRING" id="529505.SAMN05421761_11944"/>
<protein>
    <recommendedName>
        <fullName evidence="3">Thioredoxin-related protein</fullName>
    </recommendedName>
</protein>